<evidence type="ECO:0000313" key="1">
    <source>
        <dbReference type="EMBL" id="CAB4153238.1"/>
    </source>
</evidence>
<sequence>MGQKMIRRKQVIKEKSRIEQRVSVIDTPDLIKWADQALFGIGRGLTDWGRTDEYLALEEAKVGAESLLAVLEELMRRSDSKRNF</sequence>
<accession>A0A6J5N3F1</accession>
<name>A0A6J5N3F1_9CAUD</name>
<protein>
    <submittedName>
        <fullName evidence="1">Uncharacterized protein</fullName>
    </submittedName>
</protein>
<gene>
    <name evidence="1" type="ORF">UFOVP621_53</name>
</gene>
<proteinExistence type="predicted"/>
<reference evidence="1" key="1">
    <citation type="submission" date="2020-04" db="EMBL/GenBank/DDBJ databases">
        <authorList>
            <person name="Chiriac C."/>
            <person name="Salcher M."/>
            <person name="Ghai R."/>
            <person name="Kavagutti S V."/>
        </authorList>
    </citation>
    <scope>NUCLEOTIDE SEQUENCE</scope>
</reference>
<dbReference type="EMBL" id="LR796586">
    <property type="protein sequence ID" value="CAB4153238.1"/>
    <property type="molecule type" value="Genomic_DNA"/>
</dbReference>
<organism evidence="1">
    <name type="scientific">uncultured Caudovirales phage</name>
    <dbReference type="NCBI Taxonomy" id="2100421"/>
    <lineage>
        <taxon>Viruses</taxon>
        <taxon>Duplodnaviria</taxon>
        <taxon>Heunggongvirae</taxon>
        <taxon>Uroviricota</taxon>
        <taxon>Caudoviricetes</taxon>
        <taxon>Peduoviridae</taxon>
        <taxon>Maltschvirus</taxon>
        <taxon>Maltschvirus maltsch</taxon>
    </lineage>
</organism>